<keyword evidence="7 14" id="KW-0274">FAD</keyword>
<reference evidence="16 17" key="1">
    <citation type="submission" date="2015-05" db="EMBL/GenBank/DDBJ databases">
        <title>Genome sequences of Pluralibacter gergoviae.</title>
        <authorList>
            <person name="Greninger A.L."/>
            <person name="Miller S."/>
        </authorList>
    </citation>
    <scope>NUCLEOTIDE SEQUENCE [LARGE SCALE GENOMIC DNA]</scope>
    <source>
        <strain evidence="16 17">JS81F13</strain>
    </source>
</reference>
<evidence type="ECO:0000313" key="17">
    <source>
        <dbReference type="Proteomes" id="UP000036196"/>
    </source>
</evidence>
<sequence length="559" mass="60785">MNEKHPQAQPPRETMACDVLIVGAGPAGLAAAVRLKSLANEAGADLSVMVIDKGSEPGAHILSGAVMDPRALDELIPDWQARGAPLTQAVTQDEVLFLTRDRALRTPDLLVPDNLRNHGNYIISLGNLVKWLAGQAEAAGVDIFPGFPATEVLYDDSGSVVGIATGDMGLHRDGTPKENFERGIEIRARYTLFAEGARGQLGKALIARFHLDDGKAPQSFSLGIKELWEVPAACSQPGLVIHTAGWPMDKETFGGGFLYHLNDNKVALGLVVGLDYPNPTLSPYQEMQRWKTHPAIRRHIAQGKRLGYGARAINNGGIPSMPTPCFPGGLLIGCNSGTLNASRIKGSHAAMKSGELAAEAVFEALQSGRQHDSLSAYQTRLQESWLWQELEQGSNFKPWFKKGRAVGMVMTGVEHWLLPRLGVKKAPWRVKNSVADHLTLRPADRCSAKIYDKPDGKITFDLPSSVYLSNTWHDEDEPVHLRLSDSAIPVAVNLETYAGPEARYCPAGVYEYVNEGDAPRLQINAQNCVHCKTCDIKDPRQNITWTAPQGGEGPNYTGM</sequence>
<keyword evidence="10 14" id="KW-0408">Iron</keyword>
<dbReference type="EMBL" id="LDZF01000002">
    <property type="protein sequence ID" value="KMK16064.1"/>
    <property type="molecule type" value="Genomic_DNA"/>
</dbReference>
<evidence type="ECO:0000313" key="16">
    <source>
        <dbReference type="EMBL" id="KMK16064.1"/>
    </source>
</evidence>
<name>A0A0J5LCH6_PLUGE</name>
<evidence type="ECO:0000256" key="4">
    <source>
        <dbReference type="ARBA" id="ARBA00022485"/>
    </source>
</evidence>
<evidence type="ECO:0000256" key="9">
    <source>
        <dbReference type="ARBA" id="ARBA00023002"/>
    </source>
</evidence>
<evidence type="ECO:0000256" key="13">
    <source>
        <dbReference type="ARBA" id="ARBA00052682"/>
    </source>
</evidence>
<evidence type="ECO:0000256" key="8">
    <source>
        <dbReference type="ARBA" id="ARBA00022982"/>
    </source>
</evidence>
<dbReference type="RefSeq" id="WP_048278054.1">
    <property type="nucleotide sequence ID" value="NZ_LDZF01000002.1"/>
</dbReference>
<dbReference type="Gene3D" id="3.30.70.20">
    <property type="match status" value="1"/>
</dbReference>
<keyword evidence="8 14" id="KW-0249">Electron transport</keyword>
<evidence type="ECO:0000256" key="12">
    <source>
        <dbReference type="ARBA" id="ARBA00023075"/>
    </source>
</evidence>
<dbReference type="Pfam" id="PF13450">
    <property type="entry name" value="NAD_binding_8"/>
    <property type="match status" value="1"/>
</dbReference>
<dbReference type="STRING" id="61647.LG71_13495"/>
<dbReference type="Proteomes" id="UP000036196">
    <property type="component" value="Unassembled WGS sequence"/>
</dbReference>
<dbReference type="PANTHER" id="PTHR10617">
    <property type="entry name" value="ELECTRON TRANSFER FLAVOPROTEIN-UBIQUINONE OXIDOREDUCTASE"/>
    <property type="match status" value="1"/>
</dbReference>
<evidence type="ECO:0000256" key="5">
    <source>
        <dbReference type="ARBA" id="ARBA00022630"/>
    </source>
</evidence>
<organism evidence="16 17">
    <name type="scientific">Pluralibacter gergoviae</name>
    <name type="common">Enterobacter gergoviae</name>
    <dbReference type="NCBI Taxonomy" id="61647"/>
    <lineage>
        <taxon>Bacteria</taxon>
        <taxon>Pseudomonadati</taxon>
        <taxon>Pseudomonadota</taxon>
        <taxon>Gammaproteobacteria</taxon>
        <taxon>Enterobacterales</taxon>
        <taxon>Enterobacteriaceae</taxon>
        <taxon>Pluralibacter</taxon>
    </lineage>
</organism>
<keyword evidence="11 14" id="KW-0411">Iron-sulfur</keyword>
<dbReference type="AlphaFoldDB" id="A0A0J5LCH6"/>
<gene>
    <name evidence="16" type="ORF">ABW06_02250</name>
</gene>
<evidence type="ECO:0000256" key="7">
    <source>
        <dbReference type="ARBA" id="ARBA00022827"/>
    </source>
</evidence>
<dbReference type="EC" id="1.5.5.1" evidence="14"/>
<dbReference type="GO" id="GO:0051539">
    <property type="term" value="F:4 iron, 4 sulfur cluster binding"/>
    <property type="evidence" value="ECO:0007669"/>
    <property type="project" value="UniProtKB-UniRule"/>
</dbReference>
<dbReference type="Pfam" id="PF05187">
    <property type="entry name" value="Fer4_ETF_QO"/>
    <property type="match status" value="1"/>
</dbReference>
<dbReference type="GO" id="GO:0046872">
    <property type="term" value="F:metal ion binding"/>
    <property type="evidence" value="ECO:0007669"/>
    <property type="project" value="UniProtKB-KW"/>
</dbReference>
<dbReference type="FunFam" id="3.30.70.20:FF:000012">
    <property type="entry name" value="Electron transfer flavoprotein-ubiquinone oxidoreductase, mitochondrial"/>
    <property type="match status" value="1"/>
</dbReference>
<dbReference type="SUPFAM" id="SSF54373">
    <property type="entry name" value="FAD-linked reductases, C-terminal domain"/>
    <property type="match status" value="1"/>
</dbReference>
<comment type="catalytic activity">
    <reaction evidence="13 14">
        <text>a ubiquinone + reduced [electron-transfer flavoprotein] = a ubiquinol + oxidized [electron-transfer flavoprotein] + H(+)</text>
        <dbReference type="Rhea" id="RHEA:24052"/>
        <dbReference type="Rhea" id="RHEA-COMP:9565"/>
        <dbReference type="Rhea" id="RHEA-COMP:9566"/>
        <dbReference type="Rhea" id="RHEA-COMP:10685"/>
        <dbReference type="Rhea" id="RHEA-COMP:10686"/>
        <dbReference type="ChEBI" id="CHEBI:15378"/>
        <dbReference type="ChEBI" id="CHEBI:16389"/>
        <dbReference type="ChEBI" id="CHEBI:17976"/>
        <dbReference type="ChEBI" id="CHEBI:57692"/>
        <dbReference type="ChEBI" id="CHEBI:58307"/>
        <dbReference type="EC" id="1.5.5.1"/>
    </reaction>
</comment>
<keyword evidence="5 14" id="KW-0285">Flavoprotein</keyword>
<dbReference type="InterPro" id="IPR007859">
    <property type="entry name" value="ETF-QO/FixX_C"/>
</dbReference>
<keyword evidence="9 14" id="KW-0560">Oxidoreductase</keyword>
<dbReference type="Gene3D" id="3.50.50.60">
    <property type="entry name" value="FAD/NAD(P)-binding domain"/>
    <property type="match status" value="1"/>
</dbReference>
<dbReference type="eggNOG" id="COG2440">
    <property type="taxonomic scope" value="Bacteria"/>
</dbReference>
<dbReference type="eggNOG" id="COG0644">
    <property type="taxonomic scope" value="Bacteria"/>
</dbReference>
<dbReference type="Pfam" id="PF21162">
    <property type="entry name" value="ETFQO_UQ-bd"/>
    <property type="match status" value="1"/>
</dbReference>
<comment type="caution">
    <text evidence="16">The sequence shown here is derived from an EMBL/GenBank/DDBJ whole genome shotgun (WGS) entry which is preliminary data.</text>
</comment>
<evidence type="ECO:0000256" key="14">
    <source>
        <dbReference type="RuleBase" id="RU366068"/>
    </source>
</evidence>
<dbReference type="PROSITE" id="PS51379">
    <property type="entry name" value="4FE4S_FER_2"/>
    <property type="match status" value="1"/>
</dbReference>
<dbReference type="InterPro" id="IPR017896">
    <property type="entry name" value="4Fe4S_Fe-S-bd"/>
</dbReference>
<dbReference type="InterPro" id="IPR036188">
    <property type="entry name" value="FAD/NAD-bd_sf"/>
</dbReference>
<dbReference type="PANTHER" id="PTHR10617:SF107">
    <property type="entry name" value="ELECTRON TRANSFER FLAVOPROTEIN-UBIQUINONE OXIDOREDUCTASE, MITOCHONDRIAL"/>
    <property type="match status" value="1"/>
</dbReference>
<evidence type="ECO:0000256" key="1">
    <source>
        <dbReference type="ARBA" id="ARBA00001974"/>
    </source>
</evidence>
<accession>A0A0J5LCH6</accession>
<dbReference type="SUPFAM" id="SSF51905">
    <property type="entry name" value="FAD/NAD(P)-binding domain"/>
    <property type="match status" value="1"/>
</dbReference>
<feature type="domain" description="4Fe-4S ferredoxin-type" evidence="15">
    <location>
        <begin position="519"/>
        <end position="548"/>
    </location>
</feature>
<evidence type="ECO:0000256" key="10">
    <source>
        <dbReference type="ARBA" id="ARBA00023004"/>
    </source>
</evidence>
<comment type="cofactor">
    <cofactor evidence="1 14">
        <name>FAD</name>
        <dbReference type="ChEBI" id="CHEBI:57692"/>
    </cofactor>
</comment>
<evidence type="ECO:0000259" key="15">
    <source>
        <dbReference type="PROSITE" id="PS51379"/>
    </source>
</evidence>
<keyword evidence="3 14" id="KW-0813">Transport</keyword>
<evidence type="ECO:0000256" key="6">
    <source>
        <dbReference type="ARBA" id="ARBA00022723"/>
    </source>
</evidence>
<evidence type="ECO:0000256" key="2">
    <source>
        <dbReference type="ARBA" id="ARBA00002819"/>
    </source>
</evidence>
<keyword evidence="4" id="KW-0004">4Fe-4S</keyword>
<evidence type="ECO:0000256" key="3">
    <source>
        <dbReference type="ARBA" id="ARBA00022448"/>
    </source>
</evidence>
<proteinExistence type="predicted"/>
<dbReference type="SUPFAM" id="SSF54862">
    <property type="entry name" value="4Fe-4S ferredoxins"/>
    <property type="match status" value="1"/>
</dbReference>
<comment type="cofactor">
    <cofactor evidence="14">
        <name>[4Fe-4S] cluster</name>
        <dbReference type="ChEBI" id="CHEBI:49883"/>
    </cofactor>
    <text evidence="14">Binds 1 [4Fe-4S] cluster.</text>
</comment>
<protein>
    <recommendedName>
        <fullName evidence="14">Electron transfer flavoprotein-ubiquinone oxidoreductase</fullName>
        <shortName evidence="14">ETF-QO</shortName>
        <ecNumber evidence="14">1.5.5.1</ecNumber>
    </recommendedName>
</protein>
<keyword evidence="12 14" id="KW-0830">Ubiquinone</keyword>
<dbReference type="InterPro" id="IPR049398">
    <property type="entry name" value="ETF-QO/FixC_UQ-bd"/>
</dbReference>
<evidence type="ECO:0000256" key="11">
    <source>
        <dbReference type="ARBA" id="ARBA00023014"/>
    </source>
</evidence>
<dbReference type="InterPro" id="IPR040156">
    <property type="entry name" value="ETF-QO"/>
</dbReference>
<keyword evidence="17" id="KW-1185">Reference proteome</keyword>
<comment type="function">
    <text evidence="2 14">Accepts electrons from ETF and reduces ubiquinone.</text>
</comment>
<dbReference type="Gene3D" id="3.30.9.90">
    <property type="match status" value="1"/>
</dbReference>
<dbReference type="PATRIC" id="fig|61647.15.peg.1847"/>
<keyword evidence="6 14" id="KW-0479">Metal-binding</keyword>
<dbReference type="GO" id="GO:0004174">
    <property type="term" value="F:electron-transferring-flavoprotein dehydrogenase activity"/>
    <property type="evidence" value="ECO:0007669"/>
    <property type="project" value="UniProtKB-UniRule"/>
</dbReference>
<dbReference type="PRINTS" id="PR00420">
    <property type="entry name" value="RNGMNOXGNASE"/>
</dbReference>